<organism evidence="2 3">
    <name type="scientific">Trichinella spiralis</name>
    <name type="common">Trichina worm</name>
    <dbReference type="NCBI Taxonomy" id="6334"/>
    <lineage>
        <taxon>Eukaryota</taxon>
        <taxon>Metazoa</taxon>
        <taxon>Ecdysozoa</taxon>
        <taxon>Nematoda</taxon>
        <taxon>Enoplea</taxon>
        <taxon>Dorylaimia</taxon>
        <taxon>Trichinellida</taxon>
        <taxon>Trichinellidae</taxon>
        <taxon>Trichinella</taxon>
    </lineage>
</organism>
<protein>
    <submittedName>
        <fullName evidence="2">Elongation factor 1-beta</fullName>
    </submittedName>
</protein>
<name>A0ABR3K297_TRISP</name>
<feature type="region of interest" description="Disordered" evidence="1">
    <location>
        <begin position="1"/>
        <end position="22"/>
    </location>
</feature>
<keyword evidence="3" id="KW-1185">Reference proteome</keyword>
<reference evidence="2 3" key="1">
    <citation type="submission" date="2024-07" db="EMBL/GenBank/DDBJ databases">
        <title>Enhanced genomic and transcriptomic resources for Trichinella pseudospiralis and T. spiralis underpin the discovery of pronounced molecular differences between stages and species.</title>
        <authorList>
            <person name="Pasi K.K."/>
            <person name="La Rosa G."/>
            <person name="Gomez-Morales M.A."/>
            <person name="Tosini F."/>
            <person name="Sumanam S."/>
            <person name="Young N.D."/>
            <person name="Chang B.C."/>
            <person name="Robin G.B."/>
        </authorList>
    </citation>
    <scope>NUCLEOTIDE SEQUENCE [LARGE SCALE GENOMIC DNA]</scope>
    <source>
        <strain evidence="2">ISS534</strain>
    </source>
</reference>
<evidence type="ECO:0000313" key="3">
    <source>
        <dbReference type="Proteomes" id="UP001558632"/>
    </source>
</evidence>
<dbReference type="GO" id="GO:0003746">
    <property type="term" value="F:translation elongation factor activity"/>
    <property type="evidence" value="ECO:0007669"/>
    <property type="project" value="UniProtKB-KW"/>
</dbReference>
<accession>A0ABR3K297</accession>
<dbReference type="EMBL" id="JBEUSY010000528">
    <property type="protein sequence ID" value="KAL1227894.1"/>
    <property type="molecule type" value="Genomic_DNA"/>
</dbReference>
<keyword evidence="2" id="KW-0251">Elongation factor</keyword>
<evidence type="ECO:0000256" key="1">
    <source>
        <dbReference type="SAM" id="MobiDB-lite"/>
    </source>
</evidence>
<gene>
    <name evidence="2" type="ORF">TSPI_02959</name>
</gene>
<sequence>MKNMMPKGQLGRQRRHSSCLCEKGNSRTRNIVTSSPESRTQTALQLLSVNRIELFHLNSFFRRQDSSPYRKEALLRSAEDTHVTLTIVNSMIPYNGPYTSKMLKTLAIDNSMIPYNGPYTSKMLKTLAIDNSMIPYNGPYTSKMLKTLAIDNSMIPYNGPYTSKMLKCDKLPIQFGEKLLMVSSSELRTAVLVPESNESGMKVLVNAILRIRKNSSRTVNPR</sequence>
<comment type="caution">
    <text evidence="2">The sequence shown here is derived from an EMBL/GenBank/DDBJ whole genome shotgun (WGS) entry which is preliminary data.</text>
</comment>
<proteinExistence type="predicted"/>
<dbReference type="Proteomes" id="UP001558632">
    <property type="component" value="Unassembled WGS sequence"/>
</dbReference>
<evidence type="ECO:0000313" key="2">
    <source>
        <dbReference type="EMBL" id="KAL1227894.1"/>
    </source>
</evidence>
<keyword evidence="2" id="KW-0648">Protein biosynthesis</keyword>